<dbReference type="InterPro" id="IPR027417">
    <property type="entry name" value="P-loop_NTPase"/>
</dbReference>
<dbReference type="InterPro" id="IPR051162">
    <property type="entry name" value="T4SS_component"/>
</dbReference>
<feature type="domain" description="AAA+ ATPase" evidence="2">
    <location>
        <begin position="638"/>
        <end position="956"/>
    </location>
</feature>
<accession>A0ABV7P048</accession>
<reference evidence="4" key="1">
    <citation type="journal article" date="2019" name="Int. J. Syst. Evol. Microbiol.">
        <title>The Global Catalogue of Microorganisms (GCM) 10K type strain sequencing project: providing services to taxonomists for standard genome sequencing and annotation.</title>
        <authorList>
            <consortium name="The Broad Institute Genomics Platform"/>
            <consortium name="The Broad Institute Genome Sequencing Center for Infectious Disease"/>
            <person name="Wu L."/>
            <person name="Ma J."/>
        </authorList>
    </citation>
    <scope>NUCLEOTIDE SEQUENCE [LARGE SCALE GENOMIC DNA]</scope>
    <source>
        <strain evidence="4">CGMCC 4.7676</strain>
    </source>
</reference>
<sequence length="1023" mass="111565">MTPDERRALEALRFNWAWKPDDVWGDSRFHVEGMHAEVDREVLAGLRDAKEEAPRSPIGLVVRGQRGAGKTHLLGWVRLQAQREGGYFFLVDLDQVKDFWAGVSLAVRRDLLRVNGSGESQLTVLLRRLAAKAGLAQERTPAITGETRPSKKDIDDFLNALRIVDLQVAAECRLTLRALVLYGSPDDELSTIGGDYLGSFDESRPGERAEWGIRPSPRAARLVVRDVSWLLAMTGPTVIAVDQLDPIAAQSGPDITGTLSLERVALGLMALHDNTRRALSLVACITPTWKKIKEAEFATAADRFREVGTLGQIADAAIAREMVVQRLAVPYAEVGFVPPYPTWPIAEHAFDGIEKRFTPRALLQRVDTHVRYCLRVGKVSELDGLDTQSEKLEDVVPAQRDLSSMDHKFAELKQNSDVRSALDSAHEDRIMRELMMAALTAWMVEQDGSGVEWKVDPPFGTRSPLLHARLRRTLDEETEAEAHWSFRAIAHPNPRAAQTRLRNARLESGLRTDGTRNLVILRNSKWPGGPVTAREVSLFKEGGGLDLPVTDDDLRTFRALETLLREKPPGLEAWLIARKPATGTEVLGTVLGTQVEARSAPAPGGQAKEEPELADSRWITVGETMADESPVRIALEAFRRHTAIFAGPGSGKTVLIRRIVEECASRGVSSIVLDPNNDLARLGDPWPEPPPGWQPGDARLADEYFAGTEIVVWTPGLQAGRPLGFQPLPDFAGVGKDPDDFNRAVEVAAATLAPRANITGRGNKAEWSKAILREALDYYARRGKRSLEGFIRLLADLPEGASTLDGAPKLAAELAKSLHAARVNDPLFGGSGEPVEPGVLLSPSPGKKSRVSVISFVGLQTEEQRQGFVNQLQLELFAWIKNNPAGDRPLGGLFVMDEAQTFAPAGASTPSTQSTLMLVAQARKFGLGMVFATQAPKAINNRIAGNSATQFFGQLNAPTQVAAARGIAQSKGGTLDHIGALKVGQFYATTEGTRPQRVRTPNCLSHHPKSALTPEEVIKRATT</sequence>
<name>A0ABV7P048_9PSEU</name>
<evidence type="ECO:0000313" key="3">
    <source>
        <dbReference type="EMBL" id="MFC3451394.1"/>
    </source>
</evidence>
<dbReference type="InterPro" id="IPR003593">
    <property type="entry name" value="AAA+_ATPase"/>
</dbReference>
<dbReference type="EMBL" id="JBHRWK010000024">
    <property type="protein sequence ID" value="MFC3451394.1"/>
    <property type="molecule type" value="Genomic_DNA"/>
</dbReference>
<proteinExistence type="predicted"/>
<feature type="domain" description="AAA+ ATPase" evidence="2">
    <location>
        <begin position="56"/>
        <end position="270"/>
    </location>
</feature>
<evidence type="ECO:0000259" key="2">
    <source>
        <dbReference type="SMART" id="SM00382"/>
    </source>
</evidence>
<dbReference type="Proteomes" id="UP001595645">
    <property type="component" value="Unassembled WGS sequence"/>
</dbReference>
<dbReference type="Pfam" id="PF01935">
    <property type="entry name" value="DUF87"/>
    <property type="match status" value="1"/>
</dbReference>
<evidence type="ECO:0000256" key="1">
    <source>
        <dbReference type="SAM" id="MobiDB-lite"/>
    </source>
</evidence>
<dbReference type="GO" id="GO:0004386">
    <property type="term" value="F:helicase activity"/>
    <property type="evidence" value="ECO:0007669"/>
    <property type="project" value="UniProtKB-KW"/>
</dbReference>
<dbReference type="SMART" id="SM00382">
    <property type="entry name" value="AAA"/>
    <property type="match status" value="2"/>
</dbReference>
<dbReference type="PANTHER" id="PTHR30121:SF6">
    <property type="entry name" value="SLR6007 PROTEIN"/>
    <property type="match status" value="1"/>
</dbReference>
<comment type="caution">
    <text evidence="3">The sequence shown here is derived from an EMBL/GenBank/DDBJ whole genome shotgun (WGS) entry which is preliminary data.</text>
</comment>
<dbReference type="RefSeq" id="WP_378240150.1">
    <property type="nucleotide sequence ID" value="NZ_JBHRWK010000024.1"/>
</dbReference>
<keyword evidence="4" id="KW-1185">Reference proteome</keyword>
<dbReference type="InterPro" id="IPR002789">
    <property type="entry name" value="HerA_central"/>
</dbReference>
<dbReference type="CDD" id="cd01127">
    <property type="entry name" value="TrwB_TraG_TraD_VirD4"/>
    <property type="match status" value="1"/>
</dbReference>
<keyword evidence="3" id="KW-0347">Helicase</keyword>
<evidence type="ECO:0000313" key="4">
    <source>
        <dbReference type="Proteomes" id="UP001595645"/>
    </source>
</evidence>
<keyword evidence="3" id="KW-0067">ATP-binding</keyword>
<organism evidence="3 4">
    <name type="scientific">Amycolatopsis speibonae</name>
    <dbReference type="NCBI Taxonomy" id="1450224"/>
    <lineage>
        <taxon>Bacteria</taxon>
        <taxon>Bacillati</taxon>
        <taxon>Actinomycetota</taxon>
        <taxon>Actinomycetes</taxon>
        <taxon>Pseudonocardiales</taxon>
        <taxon>Pseudonocardiaceae</taxon>
        <taxon>Amycolatopsis</taxon>
    </lineage>
</organism>
<protein>
    <submittedName>
        <fullName evidence="3">Helicase HerA domain-containing protein</fullName>
    </submittedName>
</protein>
<keyword evidence="3" id="KW-0547">Nucleotide-binding</keyword>
<keyword evidence="3" id="KW-0378">Hydrolase</keyword>
<dbReference type="PANTHER" id="PTHR30121">
    <property type="entry name" value="UNCHARACTERIZED PROTEIN YJGR-RELATED"/>
    <property type="match status" value="1"/>
</dbReference>
<dbReference type="SUPFAM" id="SSF52540">
    <property type="entry name" value="P-loop containing nucleoside triphosphate hydrolases"/>
    <property type="match status" value="1"/>
</dbReference>
<dbReference type="Gene3D" id="3.40.50.300">
    <property type="entry name" value="P-loop containing nucleotide triphosphate hydrolases"/>
    <property type="match status" value="2"/>
</dbReference>
<gene>
    <name evidence="3" type="ORF">ACFOSH_18335</name>
</gene>
<feature type="region of interest" description="Disordered" evidence="1">
    <location>
        <begin position="992"/>
        <end position="1023"/>
    </location>
</feature>